<dbReference type="AlphaFoldDB" id="A0A087DZC9"/>
<reference evidence="1 2" key="1">
    <citation type="submission" date="2014-03" db="EMBL/GenBank/DDBJ databases">
        <title>Genomics of Bifidobacteria.</title>
        <authorList>
            <person name="Ventura M."/>
            <person name="Milani C."/>
            <person name="Lugli G.A."/>
        </authorList>
    </citation>
    <scope>NUCLEOTIDE SEQUENCE [LARGE SCALE GENOMIC DNA]</scope>
    <source>
        <strain evidence="1 2">LMG 11597</strain>
    </source>
</reference>
<proteinExistence type="predicted"/>
<keyword evidence="2" id="KW-1185">Reference proteome</keyword>
<sequence>MEHEMAAGFRNRLRRPFGVVAVLAVMHAVQLFAGAIGGSSHSRLSGAALNPGHMKMIQCDSQSPPNSFLLCSLMSSMSRPLTSAKANAFLQRRKTRFRSKPLSAMQRFQ</sequence>
<dbReference type="EMBL" id="JGZR01000013">
    <property type="protein sequence ID" value="KFJ00880.1"/>
    <property type="molecule type" value="Genomic_DNA"/>
</dbReference>
<gene>
    <name evidence="1" type="ORF">BISU_3018</name>
</gene>
<dbReference type="Proteomes" id="UP000029055">
    <property type="component" value="Unassembled WGS sequence"/>
</dbReference>
<comment type="caution">
    <text evidence="1">The sequence shown here is derived from an EMBL/GenBank/DDBJ whole genome shotgun (WGS) entry which is preliminary data.</text>
</comment>
<dbReference type="eggNOG" id="ENOG503216T">
    <property type="taxonomic scope" value="Bacteria"/>
</dbReference>
<protein>
    <submittedName>
        <fullName evidence="1">Uncharacterized protein</fullName>
    </submittedName>
</protein>
<name>A0A087DZC9_9BIFI</name>
<evidence type="ECO:0000313" key="2">
    <source>
        <dbReference type="Proteomes" id="UP000029055"/>
    </source>
</evidence>
<accession>A0A087DZC9</accession>
<organism evidence="1 2">
    <name type="scientific">Bifidobacterium subtile</name>
    <dbReference type="NCBI Taxonomy" id="77635"/>
    <lineage>
        <taxon>Bacteria</taxon>
        <taxon>Bacillati</taxon>
        <taxon>Actinomycetota</taxon>
        <taxon>Actinomycetes</taxon>
        <taxon>Bifidobacteriales</taxon>
        <taxon>Bifidobacteriaceae</taxon>
        <taxon>Bifidobacterium</taxon>
    </lineage>
</organism>
<evidence type="ECO:0000313" key="1">
    <source>
        <dbReference type="EMBL" id="KFJ00880.1"/>
    </source>
</evidence>